<dbReference type="KEGG" id="amaq:GO499_16240"/>
<evidence type="ECO:0008006" key="3">
    <source>
        <dbReference type="Google" id="ProtNLM"/>
    </source>
</evidence>
<dbReference type="GO" id="GO:0043165">
    <property type="term" value="P:Gram-negative-bacterium-type cell outer membrane assembly"/>
    <property type="evidence" value="ECO:0007669"/>
    <property type="project" value="InterPro"/>
</dbReference>
<protein>
    <recommendedName>
        <fullName evidence="3">LPS-assembly lipoprotein</fullName>
    </recommendedName>
</protein>
<reference evidence="1 2" key="1">
    <citation type="submission" date="2019-12" db="EMBL/GenBank/DDBJ databases">
        <title>Complete genome sequence of Algicella marina strain 9Alg 56(T) isolated from the red alga Tichocarpus crinitus.</title>
        <authorList>
            <person name="Kim S.-G."/>
            <person name="Nedashkovskaya O.I."/>
        </authorList>
    </citation>
    <scope>NUCLEOTIDE SEQUENCE [LARGE SCALE GENOMIC DNA]</scope>
    <source>
        <strain evidence="1 2">9Alg 56</strain>
    </source>
</reference>
<gene>
    <name evidence="1" type="ORF">GO499_16240</name>
</gene>
<dbReference type="EMBL" id="CP046620">
    <property type="protein sequence ID" value="QHQ36611.1"/>
    <property type="molecule type" value="Genomic_DNA"/>
</dbReference>
<dbReference type="Gene3D" id="3.30.160.150">
    <property type="entry name" value="Lipoprotein like domain"/>
    <property type="match status" value="1"/>
</dbReference>
<keyword evidence="2" id="KW-1185">Reference proteome</keyword>
<dbReference type="Proteomes" id="UP000464495">
    <property type="component" value="Chromosome"/>
</dbReference>
<accession>A0A6P1T4B5</accession>
<proteinExistence type="predicted"/>
<dbReference type="Pfam" id="PF04390">
    <property type="entry name" value="LptE"/>
    <property type="match status" value="1"/>
</dbReference>
<evidence type="ECO:0000313" key="2">
    <source>
        <dbReference type="Proteomes" id="UP000464495"/>
    </source>
</evidence>
<evidence type="ECO:0000313" key="1">
    <source>
        <dbReference type="EMBL" id="QHQ36611.1"/>
    </source>
</evidence>
<dbReference type="InterPro" id="IPR007485">
    <property type="entry name" value="LPS_assembly_LptE"/>
</dbReference>
<dbReference type="InterPro" id="IPR006311">
    <property type="entry name" value="TAT_signal"/>
</dbReference>
<name>A0A6P1T4B5_9RHOB</name>
<dbReference type="RefSeq" id="WP_161863158.1">
    <property type="nucleotide sequence ID" value="NZ_CP046620.1"/>
</dbReference>
<organism evidence="1 2">
    <name type="scientific">Algicella marina</name>
    <dbReference type="NCBI Taxonomy" id="2683284"/>
    <lineage>
        <taxon>Bacteria</taxon>
        <taxon>Pseudomonadati</taxon>
        <taxon>Pseudomonadota</taxon>
        <taxon>Alphaproteobacteria</taxon>
        <taxon>Rhodobacterales</taxon>
        <taxon>Paracoccaceae</taxon>
        <taxon>Algicella</taxon>
    </lineage>
</organism>
<dbReference type="PROSITE" id="PS51318">
    <property type="entry name" value="TAT"/>
    <property type="match status" value="1"/>
</dbReference>
<dbReference type="AlphaFoldDB" id="A0A6P1T4B5"/>
<dbReference type="GO" id="GO:0019867">
    <property type="term" value="C:outer membrane"/>
    <property type="evidence" value="ECO:0007669"/>
    <property type="project" value="InterPro"/>
</dbReference>
<sequence length="165" mass="17973">MSWSDRRTLLAGLAATLALPGCGFEPLYGKGSAAARLQNSIAVAPLEGRFGFEMRQRLETRLGRAETPRYFLRIEPEISSEGQAIRSDNTITRVSVTGRAAFTLFDYASEVPVFSDSVRNFTAYSTTASAFATDITSQDAERRLAVSLADQIVLRLAASAGEWMP</sequence>